<evidence type="ECO:0000313" key="22">
    <source>
        <dbReference type="EMBL" id="GMH07684.1"/>
    </source>
</evidence>
<dbReference type="SUPFAM" id="SSF101941">
    <property type="entry name" value="NAC domain"/>
    <property type="match status" value="1"/>
</dbReference>
<evidence type="ECO:0000256" key="9">
    <source>
        <dbReference type="ARBA" id="ARBA00023015"/>
    </source>
</evidence>
<dbReference type="GO" id="GO:0005788">
    <property type="term" value="C:endoplasmic reticulum lumen"/>
    <property type="evidence" value="ECO:0007669"/>
    <property type="project" value="UniProtKB-SubCell"/>
</dbReference>
<dbReference type="CDD" id="cd02961">
    <property type="entry name" value="PDI_a_family"/>
    <property type="match status" value="1"/>
</dbReference>
<feature type="disulfide bond" description="Redox-active" evidence="16">
    <location>
        <begin position="653"/>
        <end position="656"/>
    </location>
</feature>
<evidence type="ECO:0000256" key="18">
    <source>
        <dbReference type="RuleBase" id="RU361130"/>
    </source>
</evidence>
<dbReference type="Pfam" id="PF02365">
    <property type="entry name" value="NAM"/>
    <property type="match status" value="1"/>
</dbReference>
<keyword evidence="8" id="KW-0256">Endoplasmic reticulum</keyword>
<dbReference type="InterPro" id="IPR003441">
    <property type="entry name" value="NAC-dom"/>
</dbReference>
<feature type="region of interest" description="Disordered" evidence="19">
    <location>
        <begin position="734"/>
        <end position="769"/>
    </location>
</feature>
<evidence type="ECO:0000256" key="19">
    <source>
        <dbReference type="SAM" id="MobiDB-lite"/>
    </source>
</evidence>
<keyword evidence="6" id="KW-0732">Signal</keyword>
<evidence type="ECO:0000256" key="16">
    <source>
        <dbReference type="PIRSR" id="PIRSR605792-51"/>
    </source>
</evidence>
<dbReference type="SUPFAM" id="SSF52833">
    <property type="entry name" value="Thioredoxin-like"/>
    <property type="match status" value="4"/>
</dbReference>
<evidence type="ECO:0000256" key="5">
    <source>
        <dbReference type="ARBA" id="ARBA00012723"/>
    </source>
</evidence>
<evidence type="ECO:0000256" key="13">
    <source>
        <dbReference type="ARBA" id="ARBA00023235"/>
    </source>
</evidence>
<dbReference type="InterPro" id="IPR017937">
    <property type="entry name" value="Thioredoxin_CS"/>
</dbReference>
<dbReference type="InterPro" id="IPR005788">
    <property type="entry name" value="PDI_thioredoxin-like_dom"/>
</dbReference>
<comment type="subcellular location">
    <subcellularLocation>
        <location evidence="3">Endoplasmic reticulum lumen</location>
    </subcellularLocation>
    <subcellularLocation>
        <location evidence="2">Nucleus</location>
    </subcellularLocation>
</comment>
<dbReference type="Pfam" id="PF13848">
    <property type="entry name" value="Thioredoxin_6"/>
    <property type="match status" value="1"/>
</dbReference>
<dbReference type="PROSITE" id="PS51005">
    <property type="entry name" value="NAC"/>
    <property type="match status" value="1"/>
</dbReference>
<dbReference type="PROSITE" id="PS00194">
    <property type="entry name" value="THIOREDOXIN_1"/>
    <property type="match status" value="2"/>
</dbReference>
<evidence type="ECO:0000256" key="10">
    <source>
        <dbReference type="ARBA" id="ARBA00023125"/>
    </source>
</evidence>
<evidence type="ECO:0000256" key="4">
    <source>
        <dbReference type="ARBA" id="ARBA00006347"/>
    </source>
</evidence>
<dbReference type="InterPro" id="IPR013766">
    <property type="entry name" value="Thioredoxin_domain"/>
</dbReference>
<dbReference type="CDD" id="cd02981">
    <property type="entry name" value="PDI_b_family"/>
    <property type="match status" value="1"/>
</dbReference>
<feature type="disulfide bond" description="Redox-active" evidence="16">
    <location>
        <begin position="308"/>
        <end position="311"/>
    </location>
</feature>
<evidence type="ECO:0000256" key="6">
    <source>
        <dbReference type="ARBA" id="ARBA00022729"/>
    </source>
</evidence>
<dbReference type="FunFam" id="2.170.150.80:FF:000004">
    <property type="entry name" value="NAC transcription factor"/>
    <property type="match status" value="1"/>
</dbReference>
<feature type="domain" description="Thioredoxin" evidence="21">
    <location>
        <begin position="246"/>
        <end position="390"/>
    </location>
</feature>
<evidence type="ECO:0000256" key="7">
    <source>
        <dbReference type="ARBA" id="ARBA00022737"/>
    </source>
</evidence>
<dbReference type="Gene3D" id="3.40.30.10">
    <property type="entry name" value="Glutaredoxin"/>
    <property type="match status" value="4"/>
</dbReference>
<dbReference type="CDD" id="cd02982">
    <property type="entry name" value="PDI_b'_family"/>
    <property type="match status" value="1"/>
</dbReference>
<evidence type="ECO:0000256" key="2">
    <source>
        <dbReference type="ARBA" id="ARBA00004123"/>
    </source>
</evidence>
<sequence>MTSEVQLPPGFRFHPTDEELVIHYLCRKCAKQPIAVPIIAEVDLYKFDPWQLPEIAQYGEKEWYFFTPRDRKYPNGSRPNRAAGTGYWKATGADKPIGKPVPLGIKKALVFYAGKALKGVKTNWIMHEYRLANVDRSAGKRANLRLDDWVLCRIYNKKFSLDKEHTIDQKAQKCSNSADQRRAIFNPQQNGSPRTVQPSVPPRLNGNDLLHFDTSDSVPMCHTVSSAGSGHAISPELTEVQSEPKWNEFEKVLDFELNYTDTIPNDPFVSQFRRRKRESTCWRWIIRTSPTPLAKHDFIVVEFYAPWCGHCQKLAPEYEKAASILSKHDPPITLAKVDASEEGNKDLAFEFEVAGFPTIKILRNGGKSSQEYKGPREADGIVDYIKKQLGPASVEIASIEEAKDHIDEKKIFVVGVFPEFSGKEFENFTKLAEKLRSDYEFGHTLDAKLLPRGKSSVERPTIRLLKPFDELVVDFQDFRPEAGEKFIEEESMPSLVIYDNDTSNHPFLSKYFNSVNVKAMLFMNFSEDDHSAFKSKFYDIALLFKGKGISFLMGDLEATEGVLQYFGLKEGQSPFIVVEKSSDLKFLKTNLELDQIVPWFKEYMDDKLKPFKKSEPIPEVNNEPVKVVVADTLSDMVLNSEKNVLLEFYAPWCGHCKNLAPILDEVAVLYENDPTVLIAKIDATANDFPSETFKVMGFPTMYFKSSRGKIVEYQGDRTKEDIVEFIQKNKDADIADTADIPQEQHSVEDADIADTNDIPQEQHSVKDEL</sequence>
<feature type="domain" description="NAC" evidence="20">
    <location>
        <begin position="7"/>
        <end position="157"/>
    </location>
</feature>
<dbReference type="GO" id="GO:0003756">
    <property type="term" value="F:protein disulfide isomerase activity"/>
    <property type="evidence" value="ECO:0007669"/>
    <property type="project" value="UniProtKB-EC"/>
</dbReference>
<dbReference type="Gene3D" id="2.170.150.80">
    <property type="entry name" value="NAC domain"/>
    <property type="match status" value="1"/>
</dbReference>
<dbReference type="FunFam" id="3.40.30.10:FF:000107">
    <property type="entry name" value="Protein disulfide-isomerase 5-2"/>
    <property type="match status" value="1"/>
</dbReference>
<dbReference type="PROSITE" id="PS51352">
    <property type="entry name" value="THIOREDOXIN_2"/>
    <property type="match status" value="2"/>
</dbReference>
<keyword evidence="14" id="KW-0539">Nucleus</keyword>
<dbReference type="GO" id="GO:0006457">
    <property type="term" value="P:protein folding"/>
    <property type="evidence" value="ECO:0007669"/>
    <property type="project" value="TreeGrafter"/>
</dbReference>
<keyword evidence="11 16" id="KW-1015">Disulfide bond</keyword>
<dbReference type="NCBIfam" id="TIGR01130">
    <property type="entry name" value="ER_PDI_fam"/>
    <property type="match status" value="1"/>
</dbReference>
<keyword evidence="15 16" id="KW-0676">Redox-active center</keyword>
<dbReference type="GO" id="GO:0005634">
    <property type="term" value="C:nucleus"/>
    <property type="evidence" value="ECO:0007669"/>
    <property type="project" value="UniProtKB-SubCell"/>
</dbReference>
<comment type="caution">
    <text evidence="22">The sequence shown here is derived from an EMBL/GenBank/DDBJ whole genome shotgun (WGS) entry which is preliminary data.</text>
</comment>
<keyword evidence="13 18" id="KW-0413">Isomerase</keyword>
<protein>
    <recommendedName>
        <fullName evidence="5 18">Protein disulfide-isomerase</fullName>
        <ecNumber evidence="5 18">5.3.4.1</ecNumber>
    </recommendedName>
</protein>
<dbReference type="PANTHER" id="PTHR18929">
    <property type="entry name" value="PROTEIN DISULFIDE ISOMERASE"/>
    <property type="match status" value="1"/>
</dbReference>
<dbReference type="FunFam" id="3.40.30.10:FF:000150">
    <property type="entry name" value="Protein disulfide-isomerase"/>
    <property type="match status" value="1"/>
</dbReference>
<dbReference type="EC" id="5.3.4.1" evidence="5 18"/>
<dbReference type="Pfam" id="PF00085">
    <property type="entry name" value="Thioredoxin"/>
    <property type="match status" value="2"/>
</dbReference>
<dbReference type="EMBL" id="BSYO01000007">
    <property type="protein sequence ID" value="GMH07684.1"/>
    <property type="molecule type" value="Genomic_DNA"/>
</dbReference>
<dbReference type="InterPro" id="IPR036093">
    <property type="entry name" value="NAC_dom_sf"/>
</dbReference>
<dbReference type="GO" id="GO:0043565">
    <property type="term" value="F:sequence-specific DNA binding"/>
    <property type="evidence" value="ECO:0007669"/>
    <property type="project" value="UniProtKB-ARBA"/>
</dbReference>
<dbReference type="GO" id="GO:0006355">
    <property type="term" value="P:regulation of DNA-templated transcription"/>
    <property type="evidence" value="ECO:0007669"/>
    <property type="project" value="InterPro"/>
</dbReference>
<accession>A0AAD3SBG2</accession>
<keyword evidence="10" id="KW-0238">DNA-binding</keyword>
<gene>
    <name evidence="22" type="ORF">Nepgr_009524</name>
</gene>
<organism evidence="22 23">
    <name type="scientific">Nepenthes gracilis</name>
    <name type="common">Slender pitcher plant</name>
    <dbReference type="NCBI Taxonomy" id="150966"/>
    <lineage>
        <taxon>Eukaryota</taxon>
        <taxon>Viridiplantae</taxon>
        <taxon>Streptophyta</taxon>
        <taxon>Embryophyta</taxon>
        <taxon>Tracheophyta</taxon>
        <taxon>Spermatophyta</taxon>
        <taxon>Magnoliopsida</taxon>
        <taxon>eudicotyledons</taxon>
        <taxon>Gunneridae</taxon>
        <taxon>Pentapetalae</taxon>
        <taxon>Caryophyllales</taxon>
        <taxon>Nepenthaceae</taxon>
        <taxon>Nepenthes</taxon>
    </lineage>
</organism>
<dbReference type="CDD" id="cd02995">
    <property type="entry name" value="PDI_a_PDI_a'_C"/>
    <property type="match status" value="1"/>
</dbReference>
<dbReference type="PANTHER" id="PTHR18929:SF132">
    <property type="entry name" value="PROTEIN DISULFIDE-ISOMERASE A3"/>
    <property type="match status" value="1"/>
</dbReference>
<evidence type="ECO:0000256" key="1">
    <source>
        <dbReference type="ARBA" id="ARBA00001182"/>
    </source>
</evidence>
<comment type="similarity">
    <text evidence="4 17">Belongs to the protein disulfide isomerase family.</text>
</comment>
<dbReference type="AlphaFoldDB" id="A0AAD3SBG2"/>
<name>A0AAD3SBG2_NEPGR</name>
<evidence type="ECO:0000256" key="15">
    <source>
        <dbReference type="ARBA" id="ARBA00023284"/>
    </source>
</evidence>
<evidence type="ECO:0000259" key="20">
    <source>
        <dbReference type="PROSITE" id="PS51005"/>
    </source>
</evidence>
<reference evidence="22" key="1">
    <citation type="submission" date="2023-05" db="EMBL/GenBank/DDBJ databases">
        <title>Nepenthes gracilis genome sequencing.</title>
        <authorList>
            <person name="Fukushima K."/>
        </authorList>
    </citation>
    <scope>NUCLEOTIDE SEQUENCE</scope>
    <source>
        <strain evidence="22">SING2019-196</strain>
    </source>
</reference>
<evidence type="ECO:0000259" key="21">
    <source>
        <dbReference type="PROSITE" id="PS51352"/>
    </source>
</evidence>
<dbReference type="FunFam" id="3.40.30.10:FF:000152">
    <property type="entry name" value="Protein disulfide-isomerase"/>
    <property type="match status" value="1"/>
</dbReference>
<dbReference type="GO" id="GO:0034976">
    <property type="term" value="P:response to endoplasmic reticulum stress"/>
    <property type="evidence" value="ECO:0007669"/>
    <property type="project" value="TreeGrafter"/>
</dbReference>
<dbReference type="InterPro" id="IPR005792">
    <property type="entry name" value="Prot_disulphide_isomerase"/>
</dbReference>
<keyword evidence="23" id="KW-1185">Reference proteome</keyword>
<evidence type="ECO:0000256" key="8">
    <source>
        <dbReference type="ARBA" id="ARBA00022824"/>
    </source>
</evidence>
<dbReference type="NCBIfam" id="TIGR01126">
    <property type="entry name" value="pdi_dom"/>
    <property type="match status" value="2"/>
</dbReference>
<evidence type="ECO:0000256" key="11">
    <source>
        <dbReference type="ARBA" id="ARBA00023157"/>
    </source>
</evidence>
<evidence type="ECO:0000256" key="12">
    <source>
        <dbReference type="ARBA" id="ARBA00023163"/>
    </source>
</evidence>
<keyword evidence="9" id="KW-0805">Transcription regulation</keyword>
<evidence type="ECO:0000256" key="14">
    <source>
        <dbReference type="ARBA" id="ARBA00023242"/>
    </source>
</evidence>
<dbReference type="PRINTS" id="PR00421">
    <property type="entry name" value="THIOREDOXIN"/>
</dbReference>
<evidence type="ECO:0000256" key="3">
    <source>
        <dbReference type="ARBA" id="ARBA00004319"/>
    </source>
</evidence>
<feature type="domain" description="Thioredoxin" evidence="21">
    <location>
        <begin position="602"/>
        <end position="731"/>
    </location>
</feature>
<evidence type="ECO:0000313" key="23">
    <source>
        <dbReference type="Proteomes" id="UP001279734"/>
    </source>
</evidence>
<comment type="catalytic activity">
    <reaction evidence="1 18">
        <text>Catalyzes the rearrangement of -S-S- bonds in proteins.</text>
        <dbReference type="EC" id="5.3.4.1"/>
    </reaction>
</comment>
<dbReference type="InterPro" id="IPR036249">
    <property type="entry name" value="Thioredoxin-like_sf"/>
</dbReference>
<dbReference type="Proteomes" id="UP001279734">
    <property type="component" value="Unassembled WGS sequence"/>
</dbReference>
<evidence type="ECO:0000256" key="17">
    <source>
        <dbReference type="RuleBase" id="RU004208"/>
    </source>
</evidence>
<proteinExistence type="inferred from homology"/>
<keyword evidence="7" id="KW-0677">Repeat</keyword>
<keyword evidence="12" id="KW-0804">Transcription</keyword>